<dbReference type="EnsemblPlants" id="KEH23831">
    <property type="protein sequence ID" value="KEH23831"/>
    <property type="gene ID" value="MTR_7g095730"/>
</dbReference>
<protein>
    <submittedName>
        <fullName evidence="1 2">Uncharacterized protein</fullName>
    </submittedName>
</protein>
<dbReference type="HOGENOM" id="CLU_2100550_0_0_1"/>
<evidence type="ECO:0000313" key="2">
    <source>
        <dbReference type="EnsemblPlants" id="KEH23831"/>
    </source>
</evidence>
<reference evidence="2" key="3">
    <citation type="submission" date="2015-04" db="UniProtKB">
        <authorList>
            <consortium name="EnsemblPlants"/>
        </authorList>
    </citation>
    <scope>IDENTIFICATION</scope>
    <source>
        <strain evidence="2">cv. Jemalong A17</strain>
    </source>
</reference>
<gene>
    <name evidence="1" type="ordered locus">MTR_7g095730</name>
</gene>
<reference evidence="1 3" key="2">
    <citation type="journal article" date="2014" name="BMC Genomics">
        <title>An improved genome release (version Mt4.0) for the model legume Medicago truncatula.</title>
        <authorList>
            <person name="Tang H."/>
            <person name="Krishnakumar V."/>
            <person name="Bidwell S."/>
            <person name="Rosen B."/>
            <person name="Chan A."/>
            <person name="Zhou S."/>
            <person name="Gentzbittel L."/>
            <person name="Childs K.L."/>
            <person name="Yandell M."/>
            <person name="Gundlach H."/>
            <person name="Mayer K.F."/>
            <person name="Schwartz D.C."/>
            <person name="Town C.D."/>
        </authorList>
    </citation>
    <scope>GENOME REANNOTATION</scope>
    <source>
        <strain evidence="1">A17</strain>
        <strain evidence="2 3">cv. Jemalong A17</strain>
    </source>
</reference>
<proteinExistence type="predicted"/>
<organism evidence="1 3">
    <name type="scientific">Medicago truncatula</name>
    <name type="common">Barrel medic</name>
    <name type="synonym">Medicago tribuloides</name>
    <dbReference type="NCBI Taxonomy" id="3880"/>
    <lineage>
        <taxon>Eukaryota</taxon>
        <taxon>Viridiplantae</taxon>
        <taxon>Streptophyta</taxon>
        <taxon>Embryophyta</taxon>
        <taxon>Tracheophyta</taxon>
        <taxon>Spermatophyta</taxon>
        <taxon>Magnoliopsida</taxon>
        <taxon>eudicotyledons</taxon>
        <taxon>Gunneridae</taxon>
        <taxon>Pentapetalae</taxon>
        <taxon>rosids</taxon>
        <taxon>fabids</taxon>
        <taxon>Fabales</taxon>
        <taxon>Fabaceae</taxon>
        <taxon>Papilionoideae</taxon>
        <taxon>50 kb inversion clade</taxon>
        <taxon>NPAAA clade</taxon>
        <taxon>Hologalegina</taxon>
        <taxon>IRL clade</taxon>
        <taxon>Trifolieae</taxon>
        <taxon>Medicago</taxon>
    </lineage>
</organism>
<name>A0A072U3A7_MEDTR</name>
<evidence type="ECO:0000313" key="1">
    <source>
        <dbReference type="EMBL" id="KEH23831.1"/>
    </source>
</evidence>
<sequence>MEFREWVLRDVVRVEIRVHKPKALKQMMDSVLLIDERSIILRKRGVATEDGGRSSSNCMTDEERNIKGCLCFRYNDIFDPGQVCKNKQLKVMLLEEGITDSRGRVVENEDEIWLRE</sequence>
<accession>A0A072U3A7</accession>
<dbReference type="Proteomes" id="UP000002051">
    <property type="component" value="Unassembled WGS sequence"/>
</dbReference>
<keyword evidence="3" id="KW-1185">Reference proteome</keyword>
<evidence type="ECO:0000313" key="3">
    <source>
        <dbReference type="Proteomes" id="UP000002051"/>
    </source>
</evidence>
<dbReference type="EMBL" id="CM001223">
    <property type="protein sequence ID" value="KEH23831.1"/>
    <property type="molecule type" value="Genomic_DNA"/>
</dbReference>
<dbReference type="AlphaFoldDB" id="A0A072U3A7"/>
<reference evidence="1 3" key="1">
    <citation type="journal article" date="2011" name="Nature">
        <title>The Medicago genome provides insight into the evolution of rhizobial symbioses.</title>
        <authorList>
            <person name="Young N.D."/>
            <person name="Debelle F."/>
            <person name="Oldroyd G.E."/>
            <person name="Geurts R."/>
            <person name="Cannon S.B."/>
            <person name="Udvardi M.K."/>
            <person name="Benedito V.A."/>
            <person name="Mayer K.F."/>
            <person name="Gouzy J."/>
            <person name="Schoof H."/>
            <person name="Van de Peer Y."/>
            <person name="Proost S."/>
            <person name="Cook D.R."/>
            <person name="Meyers B.C."/>
            <person name="Spannagl M."/>
            <person name="Cheung F."/>
            <person name="De Mita S."/>
            <person name="Krishnakumar V."/>
            <person name="Gundlach H."/>
            <person name="Zhou S."/>
            <person name="Mudge J."/>
            <person name="Bharti A.K."/>
            <person name="Murray J.D."/>
            <person name="Naoumkina M.A."/>
            <person name="Rosen B."/>
            <person name="Silverstein K.A."/>
            <person name="Tang H."/>
            <person name="Rombauts S."/>
            <person name="Zhao P.X."/>
            <person name="Zhou P."/>
            <person name="Barbe V."/>
            <person name="Bardou P."/>
            <person name="Bechner M."/>
            <person name="Bellec A."/>
            <person name="Berger A."/>
            <person name="Berges H."/>
            <person name="Bidwell S."/>
            <person name="Bisseling T."/>
            <person name="Choisne N."/>
            <person name="Couloux A."/>
            <person name="Denny R."/>
            <person name="Deshpande S."/>
            <person name="Dai X."/>
            <person name="Doyle J.J."/>
            <person name="Dudez A.M."/>
            <person name="Farmer A.D."/>
            <person name="Fouteau S."/>
            <person name="Franken C."/>
            <person name="Gibelin C."/>
            <person name="Gish J."/>
            <person name="Goldstein S."/>
            <person name="Gonzalez A.J."/>
            <person name="Green P.J."/>
            <person name="Hallab A."/>
            <person name="Hartog M."/>
            <person name="Hua A."/>
            <person name="Humphray S.J."/>
            <person name="Jeong D.H."/>
            <person name="Jing Y."/>
            <person name="Jocker A."/>
            <person name="Kenton S.M."/>
            <person name="Kim D.J."/>
            <person name="Klee K."/>
            <person name="Lai H."/>
            <person name="Lang C."/>
            <person name="Lin S."/>
            <person name="Macmil S.L."/>
            <person name="Magdelenat G."/>
            <person name="Matthews L."/>
            <person name="McCorrison J."/>
            <person name="Monaghan E.L."/>
            <person name="Mun J.H."/>
            <person name="Najar F.Z."/>
            <person name="Nicholson C."/>
            <person name="Noirot C."/>
            <person name="O'Bleness M."/>
            <person name="Paule C.R."/>
            <person name="Poulain J."/>
            <person name="Prion F."/>
            <person name="Qin B."/>
            <person name="Qu C."/>
            <person name="Retzel E.F."/>
            <person name="Riddle C."/>
            <person name="Sallet E."/>
            <person name="Samain S."/>
            <person name="Samson N."/>
            <person name="Sanders I."/>
            <person name="Saurat O."/>
            <person name="Scarpelli C."/>
            <person name="Schiex T."/>
            <person name="Segurens B."/>
            <person name="Severin A.J."/>
            <person name="Sherrier D.J."/>
            <person name="Shi R."/>
            <person name="Sims S."/>
            <person name="Singer S.R."/>
            <person name="Sinharoy S."/>
            <person name="Sterck L."/>
            <person name="Viollet A."/>
            <person name="Wang B.B."/>
            <person name="Wang K."/>
            <person name="Wang M."/>
            <person name="Wang X."/>
            <person name="Warfsmann J."/>
            <person name="Weissenbach J."/>
            <person name="White D.D."/>
            <person name="White J.D."/>
            <person name="Wiley G.B."/>
            <person name="Wincker P."/>
            <person name="Xing Y."/>
            <person name="Yang L."/>
            <person name="Yao Z."/>
            <person name="Ying F."/>
            <person name="Zhai J."/>
            <person name="Zhou L."/>
            <person name="Zuber A."/>
            <person name="Denarie J."/>
            <person name="Dixon R.A."/>
            <person name="May G.D."/>
            <person name="Schwartz D.C."/>
            <person name="Rogers J."/>
            <person name="Quetier F."/>
            <person name="Town C.D."/>
            <person name="Roe B.A."/>
        </authorList>
    </citation>
    <scope>NUCLEOTIDE SEQUENCE [LARGE SCALE GENOMIC DNA]</scope>
    <source>
        <strain evidence="1">A17</strain>
        <strain evidence="2 3">cv. Jemalong A17</strain>
    </source>
</reference>